<evidence type="ECO:0000313" key="14">
    <source>
        <dbReference type="EMBL" id="TBR48709.1"/>
    </source>
</evidence>
<accession>A0A7Z8DXH0</accession>
<dbReference type="Proteomes" id="UP000292187">
    <property type="component" value="Unassembled WGS sequence"/>
</dbReference>
<dbReference type="InterPro" id="IPR000015">
    <property type="entry name" value="Fimb_usher"/>
</dbReference>
<dbReference type="InterPro" id="IPR042186">
    <property type="entry name" value="FimD_plug_dom"/>
</dbReference>
<proteinExistence type="inferred from homology"/>
<dbReference type="Gene3D" id="2.60.40.2610">
    <property type="entry name" value="Outer membrane usher protein FimD, plug domain"/>
    <property type="match status" value="1"/>
</dbReference>
<evidence type="ECO:0000256" key="2">
    <source>
        <dbReference type="ARBA" id="ARBA00008064"/>
    </source>
</evidence>
<dbReference type="InterPro" id="IPR025885">
    <property type="entry name" value="PapC_N"/>
</dbReference>
<organism evidence="14 15">
    <name type="scientific">Escherichia albertii</name>
    <dbReference type="NCBI Taxonomy" id="208962"/>
    <lineage>
        <taxon>Bacteria</taxon>
        <taxon>Pseudomonadati</taxon>
        <taxon>Pseudomonadota</taxon>
        <taxon>Gammaproteobacteria</taxon>
        <taxon>Enterobacterales</taxon>
        <taxon>Enterobacteriaceae</taxon>
        <taxon>Escherichia</taxon>
    </lineage>
</organism>
<keyword evidence="4" id="KW-1134">Transmembrane beta strand</keyword>
<dbReference type="GO" id="GO:0009279">
    <property type="term" value="C:cell outer membrane"/>
    <property type="evidence" value="ECO:0007669"/>
    <property type="project" value="UniProtKB-SubCell"/>
</dbReference>
<evidence type="ECO:0000259" key="13">
    <source>
        <dbReference type="Pfam" id="PF13954"/>
    </source>
</evidence>
<dbReference type="SUPFAM" id="SSF141729">
    <property type="entry name" value="FimD N-terminal domain-like"/>
    <property type="match status" value="1"/>
</dbReference>
<dbReference type="EMBL" id="SIZV01000038">
    <property type="protein sequence ID" value="TBR48709.1"/>
    <property type="molecule type" value="Genomic_DNA"/>
</dbReference>
<evidence type="ECO:0000256" key="1">
    <source>
        <dbReference type="ARBA" id="ARBA00004571"/>
    </source>
</evidence>
<evidence type="ECO:0000256" key="5">
    <source>
        <dbReference type="ARBA" id="ARBA00022558"/>
    </source>
</evidence>
<dbReference type="FunFam" id="3.10.20.410:FF:000001">
    <property type="entry name" value="Fimbrial outer membrane usher protein"/>
    <property type="match status" value="1"/>
</dbReference>
<dbReference type="NCBIfam" id="NF011754">
    <property type="entry name" value="PRK15207.1"/>
    <property type="match status" value="1"/>
</dbReference>
<keyword evidence="5" id="KW-1029">Fimbrium biogenesis</keyword>
<dbReference type="Gene3D" id="2.60.40.2070">
    <property type="match status" value="1"/>
</dbReference>
<evidence type="ECO:0000256" key="8">
    <source>
        <dbReference type="ARBA" id="ARBA00023136"/>
    </source>
</evidence>
<dbReference type="Pfam" id="PF13953">
    <property type="entry name" value="PapC_C"/>
    <property type="match status" value="1"/>
</dbReference>
<feature type="domain" description="PapC N-terminal" evidence="13">
    <location>
        <begin position="34"/>
        <end position="187"/>
    </location>
</feature>
<evidence type="ECO:0000256" key="6">
    <source>
        <dbReference type="ARBA" id="ARBA00022692"/>
    </source>
</evidence>
<dbReference type="InterPro" id="IPR025949">
    <property type="entry name" value="PapC-like_C"/>
</dbReference>
<evidence type="ECO:0000256" key="10">
    <source>
        <dbReference type="ARBA" id="ARBA00023237"/>
    </source>
</evidence>
<keyword evidence="10" id="KW-0998">Cell outer membrane</keyword>
<gene>
    <name evidence="14" type="primary">lpfC</name>
    <name evidence="14" type="ORF">EYS06_20995</name>
</gene>
<reference evidence="14 15" key="1">
    <citation type="submission" date="2019-02" db="EMBL/GenBank/DDBJ databases">
        <title>Draft genome sequence of Escherichia albertii strain Mex-12/320a, isolated from an infant with diarrhea, harboring virulence genes associated with diarrheagenic strains of enteropathogenic E. coli.</title>
        <authorList>
            <person name="Maldonado-Puga S."/>
            <person name="Meza-Segura M."/>
            <person name="Zaidi M.B."/>
            <person name="Estrada-Garcia T."/>
        </authorList>
    </citation>
    <scope>NUCLEOTIDE SEQUENCE [LARGE SCALE GENOMIC DNA]</scope>
    <source>
        <strain evidence="14 15">Mex-12/320a</strain>
    </source>
</reference>
<dbReference type="AlphaFoldDB" id="A0A7Z8DXH0"/>
<evidence type="ECO:0000313" key="15">
    <source>
        <dbReference type="Proteomes" id="UP000292187"/>
    </source>
</evidence>
<dbReference type="FunFam" id="2.60.40.3110:FF:000001">
    <property type="entry name" value="Putative fimbrial outer membrane usher"/>
    <property type="match status" value="1"/>
</dbReference>
<sequence>MSRKAVSRSFSSVPFSFSMLTLMVASSFPATAGKFNPRFLEDVEGVSQHIDLAMYESGREEQLPGTYRVSLIVNDQKMETRTLEFKAATESQRKVMGEALVPCLSRTQLADMGVRVESFPALNLVPAEACVAFDDIIPQSSSHFDFSEQKLVMSFPQAAMHQVARGTVPESEWDEGIPALLLDYSFSGSNSKYDSASTDTRYVDQNGIEQHDSSDKQQKSDSYYLNLRSGLNIGPWRLRNYGTWSHSDGQAQWTNIGTHLTRAIIPLKAQITLGDTATPSDIFDSVQMRGALLSSDDDMLPDSQRGFAPVVRGIAKSNAEVSIEQNGYVIYRTFVQLGAFEINDLYPTANSGDLTVIIKEADGSEQKFVQPFSAVAIFQREGHLKYSLAAGEYRAGNYNSGNPKFGQADAIYGLPLGMTAYGGTLLSENYSAFALGLGKNFGSIGAVSVDITQAKSDLAHGDSSQGQSYRFLYSKSFESGMDFRLVGYKYSTSGFYTFQEATDVRSGADSDYSRYHKRSEIQGNLTQQLGAYGSVYFNMTQQDYWNNDGKQLSLSTGYNGRIGRVNYSLAYSWNKNPGWDGSDRLWSLNFSIPLGRAWSNYRLTTDQDGRTTQQLGVSGTLLEERNLSYNVQEGYSSNGTGNSGNASMGYQGGSGDIDVGYSYGKDYQQLSYNLRGGIIAHSEGITLSQPLGETMTLISVPGASNAHVENNGGVQVDWFGNAVVPYAMPYRENEVSLRSDTLGDDVDVVDAFQRVVPTRGAVVRARFDTRVGYRVLMTLQRSGAQPVPFGATATLITDNKTDVSSIVGEEGQLYISGMPEEGRVQVKWGKEESQQCIAQYVLSVEMKQAGIIPVSAKCQ</sequence>
<dbReference type="Pfam" id="PF13954">
    <property type="entry name" value="PapC_N"/>
    <property type="match status" value="1"/>
</dbReference>
<keyword evidence="6" id="KW-0812">Transmembrane</keyword>
<comment type="similarity">
    <text evidence="2">Belongs to the fimbrial export usher family.</text>
</comment>
<name>A0A7Z8DXH0_ESCAL</name>
<dbReference type="PANTHER" id="PTHR30451:SF21">
    <property type="entry name" value="FIMBRIAL USHER DOMAIN-CONTAINING PROTEIN YDET-RELATED"/>
    <property type="match status" value="1"/>
</dbReference>
<feature type="signal peptide" evidence="11">
    <location>
        <begin position="1"/>
        <end position="32"/>
    </location>
</feature>
<dbReference type="InterPro" id="IPR037224">
    <property type="entry name" value="PapC_N_sf"/>
</dbReference>
<evidence type="ECO:0000256" key="9">
    <source>
        <dbReference type="ARBA" id="ARBA00023157"/>
    </source>
</evidence>
<feature type="domain" description="PapC-like C-terminal" evidence="12">
    <location>
        <begin position="776"/>
        <end position="843"/>
    </location>
</feature>
<keyword evidence="7 11" id="KW-0732">Signal</keyword>
<evidence type="ECO:0000256" key="4">
    <source>
        <dbReference type="ARBA" id="ARBA00022452"/>
    </source>
</evidence>
<evidence type="ECO:0000256" key="11">
    <source>
        <dbReference type="SAM" id="SignalP"/>
    </source>
</evidence>
<comment type="subcellular location">
    <subcellularLocation>
        <location evidence="1">Cell outer membrane</location>
        <topology evidence="1">Multi-pass membrane protein</topology>
    </subcellularLocation>
</comment>
<dbReference type="Gene3D" id="2.60.40.3110">
    <property type="match status" value="1"/>
</dbReference>
<protein>
    <submittedName>
        <fullName evidence="14">Outer membrane usher protein LpfC</fullName>
    </submittedName>
</protein>
<dbReference type="GO" id="GO:0015473">
    <property type="term" value="F:fimbrial usher porin activity"/>
    <property type="evidence" value="ECO:0007669"/>
    <property type="project" value="InterPro"/>
</dbReference>
<evidence type="ECO:0000259" key="12">
    <source>
        <dbReference type="Pfam" id="PF13953"/>
    </source>
</evidence>
<comment type="caution">
    <text evidence="14">The sequence shown here is derived from an EMBL/GenBank/DDBJ whole genome shotgun (WGS) entry which is preliminary data.</text>
</comment>
<keyword evidence="3" id="KW-0813">Transport</keyword>
<dbReference type="FunFam" id="2.60.40.2610:FF:000001">
    <property type="entry name" value="Outer membrane fimbrial usher protein"/>
    <property type="match status" value="1"/>
</dbReference>
<keyword evidence="9" id="KW-1015">Disulfide bond</keyword>
<feature type="chain" id="PRO_5031191012" evidence="11">
    <location>
        <begin position="33"/>
        <end position="859"/>
    </location>
</feature>
<dbReference type="PANTHER" id="PTHR30451">
    <property type="entry name" value="OUTER MEMBRANE USHER PROTEIN"/>
    <property type="match status" value="1"/>
</dbReference>
<dbReference type="Pfam" id="PF00577">
    <property type="entry name" value="Usher"/>
    <property type="match status" value="1"/>
</dbReference>
<dbReference type="InterPro" id="IPR043142">
    <property type="entry name" value="PapC-like_C_sf"/>
</dbReference>
<dbReference type="RefSeq" id="WP_131109937.1">
    <property type="nucleotide sequence ID" value="NZ_SIZV01000038.1"/>
</dbReference>
<evidence type="ECO:0000256" key="7">
    <source>
        <dbReference type="ARBA" id="ARBA00022729"/>
    </source>
</evidence>
<keyword evidence="8" id="KW-0472">Membrane</keyword>
<dbReference type="Gene3D" id="3.10.20.410">
    <property type="match status" value="1"/>
</dbReference>
<dbReference type="GO" id="GO:0009297">
    <property type="term" value="P:pilus assembly"/>
    <property type="evidence" value="ECO:0007669"/>
    <property type="project" value="InterPro"/>
</dbReference>
<evidence type="ECO:0000256" key="3">
    <source>
        <dbReference type="ARBA" id="ARBA00022448"/>
    </source>
</evidence>